<dbReference type="Gene3D" id="2.60.120.1140">
    <property type="entry name" value="Protein of unknown function DUF192"/>
    <property type="match status" value="1"/>
</dbReference>
<evidence type="ECO:0000313" key="3">
    <source>
        <dbReference type="Proteomes" id="UP000229612"/>
    </source>
</evidence>
<keyword evidence="1" id="KW-1133">Transmembrane helix</keyword>
<feature type="transmembrane region" description="Helical" evidence="1">
    <location>
        <begin position="7"/>
        <end position="25"/>
    </location>
</feature>
<evidence type="ECO:0008006" key="4">
    <source>
        <dbReference type="Google" id="ProtNLM"/>
    </source>
</evidence>
<dbReference type="InterPro" id="IPR003795">
    <property type="entry name" value="DUF192"/>
</dbReference>
<accession>A0A2H0UHW2</accession>
<keyword evidence="1" id="KW-0812">Transmembrane</keyword>
<keyword evidence="1" id="KW-0472">Membrane</keyword>
<dbReference type="EMBL" id="PFBG01000014">
    <property type="protein sequence ID" value="PIR85991.1"/>
    <property type="molecule type" value="Genomic_DNA"/>
</dbReference>
<protein>
    <recommendedName>
        <fullName evidence="4">DUF192 domain-containing protein</fullName>
    </recommendedName>
</protein>
<evidence type="ECO:0000313" key="2">
    <source>
        <dbReference type="EMBL" id="PIR85991.1"/>
    </source>
</evidence>
<dbReference type="Proteomes" id="UP000229612">
    <property type="component" value="Unassembled WGS sequence"/>
</dbReference>
<gene>
    <name evidence="2" type="ORF">COU14_01320</name>
</gene>
<name>A0A2H0UHW2_9BACT</name>
<dbReference type="PANTHER" id="PTHR37953">
    <property type="entry name" value="UPF0127 PROTEIN MJ1496"/>
    <property type="match status" value="1"/>
</dbReference>
<dbReference type="AlphaFoldDB" id="A0A2H0UHW2"/>
<comment type="caution">
    <text evidence="2">The sequence shown here is derived from an EMBL/GenBank/DDBJ whole genome shotgun (WGS) entry which is preliminary data.</text>
</comment>
<organism evidence="2 3">
    <name type="scientific">Candidatus Kaiserbacteria bacterium CG10_big_fil_rev_8_21_14_0_10_44_10</name>
    <dbReference type="NCBI Taxonomy" id="1974606"/>
    <lineage>
        <taxon>Bacteria</taxon>
        <taxon>Candidatus Kaiseribacteriota</taxon>
    </lineage>
</organism>
<dbReference type="Pfam" id="PF02643">
    <property type="entry name" value="DUF192"/>
    <property type="match status" value="1"/>
</dbReference>
<dbReference type="InterPro" id="IPR038695">
    <property type="entry name" value="Saro_0823-like_sf"/>
</dbReference>
<sequence length="166" mass="18984">MSSLVRIFVDVIIALTIFGVVFFLYQNYSGPVINYLYGEQKLSIFLRDVPVLVTPVVNPEERQKGLSGVTALPENEGMLFIFEEEGRYGFWMKDTLLSLDIIWINNNQEIVHIERNVRPESYPATYYSPVPARFVVEVNAFFTSTFNINVGDKVTIPKNNLPADLR</sequence>
<proteinExistence type="predicted"/>
<dbReference type="PANTHER" id="PTHR37953:SF1">
    <property type="entry name" value="UPF0127 PROTEIN MJ1496"/>
    <property type="match status" value="1"/>
</dbReference>
<reference evidence="3" key="1">
    <citation type="submission" date="2017-09" db="EMBL/GenBank/DDBJ databases">
        <title>Depth-based differentiation of microbial function through sediment-hosted aquifers and enrichment of novel symbionts in the deep terrestrial subsurface.</title>
        <authorList>
            <person name="Probst A.J."/>
            <person name="Ladd B."/>
            <person name="Jarett J.K."/>
            <person name="Geller-Mcgrath D.E."/>
            <person name="Sieber C.M.K."/>
            <person name="Emerson J.B."/>
            <person name="Anantharaman K."/>
            <person name="Thomas B.C."/>
            <person name="Malmstrom R."/>
            <person name="Stieglmeier M."/>
            <person name="Klingl A."/>
            <person name="Woyke T."/>
            <person name="Ryan C.M."/>
            <person name="Banfield J.F."/>
        </authorList>
    </citation>
    <scope>NUCLEOTIDE SEQUENCE [LARGE SCALE GENOMIC DNA]</scope>
</reference>
<evidence type="ECO:0000256" key="1">
    <source>
        <dbReference type="SAM" id="Phobius"/>
    </source>
</evidence>